<dbReference type="PATRIC" id="fig|1706438.3.peg.281"/>
<organism evidence="3 5">
    <name type="scientific">Candidatus Methanofastidiosum methylothiophilum</name>
    <dbReference type="NCBI Taxonomy" id="1705564"/>
    <lineage>
        <taxon>Archaea</taxon>
        <taxon>Methanobacteriati</taxon>
        <taxon>Methanobacteriota</taxon>
        <taxon>Stenosarchaea group</taxon>
        <taxon>Candidatus Methanofastidiosia</taxon>
        <taxon>Candidatus Methanofastidiosales</taxon>
        <taxon>Candidatus Methanofastidiosaceae</taxon>
        <taxon>Candidatus Methanofastidiosum</taxon>
    </lineage>
</organism>
<dbReference type="PROSITE" id="PS01097">
    <property type="entry name" value="HUPF_HYPC"/>
    <property type="match status" value="1"/>
</dbReference>
<protein>
    <submittedName>
        <fullName evidence="3">Hydrogenase assembly chaperone</fullName>
    </submittedName>
</protein>
<dbReference type="EMBL" id="LNJC01000003">
    <property type="protein sequence ID" value="KYC51156.1"/>
    <property type="molecule type" value="Genomic_DNA"/>
</dbReference>
<dbReference type="GO" id="GO:1902670">
    <property type="term" value="F:carbon dioxide binding"/>
    <property type="evidence" value="ECO:0007669"/>
    <property type="project" value="TreeGrafter"/>
</dbReference>
<name>A0A150IUF8_9EURY</name>
<dbReference type="GO" id="GO:0005506">
    <property type="term" value="F:iron ion binding"/>
    <property type="evidence" value="ECO:0007669"/>
    <property type="project" value="TreeGrafter"/>
</dbReference>
<dbReference type="EMBL" id="LNGF01000002">
    <property type="protein sequence ID" value="KYC48639.1"/>
    <property type="molecule type" value="Genomic_DNA"/>
</dbReference>
<dbReference type="InterPro" id="IPR001109">
    <property type="entry name" value="Hydrogenase_HupF/HypC"/>
</dbReference>
<comment type="caution">
    <text evidence="3">The sequence shown here is derived from an EMBL/GenBank/DDBJ whole genome shotgun (WGS) entry which is preliminary data.</text>
</comment>
<dbReference type="Gene3D" id="2.30.30.140">
    <property type="match status" value="1"/>
</dbReference>
<accession>A0A150J1P2</accession>
<evidence type="ECO:0000313" key="4">
    <source>
        <dbReference type="EMBL" id="KYC51156.1"/>
    </source>
</evidence>
<dbReference type="InterPro" id="IPR019812">
    <property type="entry name" value="Hydgase_assmbl_chp_CS"/>
</dbReference>
<proteinExistence type="inferred from homology"/>
<dbReference type="PATRIC" id="fig|1706437.3.peg.149"/>
<dbReference type="Proteomes" id="UP000092401">
    <property type="component" value="Unassembled WGS sequence"/>
</dbReference>
<dbReference type="SUPFAM" id="SSF159127">
    <property type="entry name" value="HupF/HypC-like"/>
    <property type="match status" value="1"/>
</dbReference>
<dbReference type="NCBIfam" id="TIGR00074">
    <property type="entry name" value="hypC_hupF"/>
    <property type="match status" value="1"/>
</dbReference>
<evidence type="ECO:0000313" key="2">
    <source>
        <dbReference type="EMBL" id="KYC46007.1"/>
    </source>
</evidence>
<dbReference type="PANTHER" id="PTHR35177:SF2">
    <property type="entry name" value="HYDROGENASE MATURATION FACTOR HYBG"/>
    <property type="match status" value="1"/>
</dbReference>
<dbReference type="Proteomes" id="UP000091929">
    <property type="component" value="Unassembled WGS sequence"/>
</dbReference>
<sequence>MCLAVPGKVIEIKDTVGIVDFNGVKREVRLDLVDVKIGDYVIVHTGFAIEKMDEKDALESLDIWKELLKAEEDY</sequence>
<evidence type="ECO:0000256" key="1">
    <source>
        <dbReference type="ARBA" id="ARBA00006018"/>
    </source>
</evidence>
<accession>A0A150IUF8</accession>
<dbReference type="Pfam" id="PF01455">
    <property type="entry name" value="HupF_HypC"/>
    <property type="match status" value="1"/>
</dbReference>
<evidence type="ECO:0000313" key="6">
    <source>
        <dbReference type="Proteomes" id="UP000092401"/>
    </source>
</evidence>
<gene>
    <name evidence="2" type="ORF">APG10_00316</name>
    <name evidence="3" type="ORF">APG11_00149</name>
    <name evidence="4" type="ORF">APG12_00282</name>
</gene>
<dbReference type="EMBL" id="LNGE01000006">
    <property type="protein sequence ID" value="KYC46007.1"/>
    <property type="molecule type" value="Genomic_DNA"/>
</dbReference>
<reference evidence="5 6" key="1">
    <citation type="journal article" date="2016" name="ISME J.">
        <title>Chasing the elusive Euryarchaeota class WSA2: genomes reveal a uniquely fastidious methyl-reducing methanogen.</title>
        <authorList>
            <person name="Nobu M.K."/>
            <person name="Narihiro T."/>
            <person name="Kuroda K."/>
            <person name="Mei R."/>
            <person name="Liu W.T."/>
        </authorList>
    </citation>
    <scope>NUCLEOTIDE SEQUENCE [LARGE SCALE GENOMIC DNA]</scope>
    <source>
        <strain evidence="2">B03fssc0709_Meth_Bin005</strain>
        <strain evidence="3">B15fssc0709_Meth_Bin003</strain>
        <strain evidence="4">BMIXfssc0709_Meth_Bin006</strain>
    </source>
</reference>
<evidence type="ECO:0000313" key="3">
    <source>
        <dbReference type="EMBL" id="KYC48639.1"/>
    </source>
</evidence>
<dbReference type="PANTHER" id="PTHR35177">
    <property type="entry name" value="HYDROGENASE MATURATION FACTOR HYBG"/>
    <property type="match status" value="1"/>
</dbReference>
<dbReference type="FunFam" id="2.30.30.140:FF:000022">
    <property type="entry name" value="Hydrogenase assembly chaperone HybG"/>
    <property type="match status" value="1"/>
</dbReference>
<dbReference type="AlphaFoldDB" id="A0A150IUF8"/>
<accession>A0A150IM40</accession>
<dbReference type="PRINTS" id="PR00445">
    <property type="entry name" value="HUPFHYPC"/>
</dbReference>
<evidence type="ECO:0000313" key="5">
    <source>
        <dbReference type="Proteomes" id="UP000091929"/>
    </source>
</evidence>
<dbReference type="GO" id="GO:0051604">
    <property type="term" value="P:protein maturation"/>
    <property type="evidence" value="ECO:0007669"/>
    <property type="project" value="TreeGrafter"/>
</dbReference>
<dbReference type="Proteomes" id="UP000092403">
    <property type="component" value="Unassembled WGS sequence"/>
</dbReference>
<dbReference type="PATRIC" id="fig|1706436.3.peg.317"/>
<comment type="similarity">
    <text evidence="1">Belongs to the HupF/HypC family.</text>
</comment>